<reference evidence="3 4" key="1">
    <citation type="submission" date="2011-07" db="EMBL/GenBank/DDBJ databases">
        <authorList>
            <person name="Coyne R."/>
            <person name="Brami D."/>
            <person name="Johnson J."/>
            <person name="Hostetler J."/>
            <person name="Hannick L."/>
            <person name="Clark T."/>
            <person name="Cassidy-Hanley D."/>
            <person name="Inman J."/>
        </authorList>
    </citation>
    <scope>NUCLEOTIDE SEQUENCE [LARGE SCALE GENOMIC DNA]</scope>
    <source>
        <strain evidence="3 4">G5</strain>
    </source>
</reference>
<feature type="signal peptide" evidence="2">
    <location>
        <begin position="1"/>
        <end position="22"/>
    </location>
</feature>
<dbReference type="eggNOG" id="ENOG502SNSG">
    <property type="taxonomic scope" value="Eukaryota"/>
</dbReference>
<dbReference type="RefSeq" id="XP_004037249.1">
    <property type="nucleotide sequence ID" value="XM_004037201.1"/>
</dbReference>
<dbReference type="Gene3D" id="3.30.460.10">
    <property type="entry name" value="Beta Polymerase, domain 2"/>
    <property type="match status" value="1"/>
</dbReference>
<dbReference type="OrthoDB" id="21330at2759"/>
<dbReference type="InterPro" id="IPR004394">
    <property type="entry name" value="Iojap/RsfS/C7orf30"/>
</dbReference>
<evidence type="ECO:0000256" key="2">
    <source>
        <dbReference type="SAM" id="SignalP"/>
    </source>
</evidence>
<name>G0QND0_ICHMU</name>
<dbReference type="EMBL" id="GL983480">
    <property type="protein sequence ID" value="EGR33263.1"/>
    <property type="molecule type" value="Genomic_DNA"/>
</dbReference>
<sequence>MKKNRFYFIILIFIIIRDDPYANKLVNRPEKGVVWGLGGQLLKQQKNFFKKGEYPNPEAVIAFLELEQAKDITCIDLLEECNRTDLPRYGIILSSYSCRHNYRIASNLLKAIRELDIPHLQQRSFKISGRKDDEWLLLDFGDVAVHMFVEEARDEIDLEWRWRNPPTPEEQEEFEKIQNNKFRKQFFEPIDDY</sequence>
<comment type="similarity">
    <text evidence="1">Belongs to the Iojap/RsfS family.</text>
</comment>
<accession>G0QND0</accession>
<dbReference type="Proteomes" id="UP000008983">
    <property type="component" value="Unassembled WGS sequence"/>
</dbReference>
<feature type="chain" id="PRO_5003408075" evidence="2">
    <location>
        <begin position="23"/>
        <end position="193"/>
    </location>
</feature>
<dbReference type="STRING" id="857967.G0QND0"/>
<protein>
    <submittedName>
        <fullName evidence="3">Uncharacterized protein</fullName>
    </submittedName>
</protein>
<evidence type="ECO:0000256" key="1">
    <source>
        <dbReference type="ARBA" id="ARBA00010574"/>
    </source>
</evidence>
<evidence type="ECO:0000313" key="4">
    <source>
        <dbReference type="Proteomes" id="UP000008983"/>
    </source>
</evidence>
<proteinExistence type="inferred from homology"/>
<gene>
    <name evidence="3" type="ORF">IMG5_057280</name>
</gene>
<dbReference type="PANTHER" id="PTHR21043:SF0">
    <property type="entry name" value="MITOCHONDRIAL ASSEMBLY OF RIBOSOMAL LARGE SUBUNIT PROTEIN 1"/>
    <property type="match status" value="1"/>
</dbReference>
<dbReference type="PANTHER" id="PTHR21043">
    <property type="entry name" value="IOJAP SUPERFAMILY ORTHOLOG"/>
    <property type="match status" value="1"/>
</dbReference>
<keyword evidence="2" id="KW-0732">Signal</keyword>
<dbReference type="InParanoid" id="G0QND0"/>
<dbReference type="Pfam" id="PF02410">
    <property type="entry name" value="RsfS"/>
    <property type="match status" value="1"/>
</dbReference>
<evidence type="ECO:0000313" key="3">
    <source>
        <dbReference type="EMBL" id="EGR33263.1"/>
    </source>
</evidence>
<keyword evidence="4" id="KW-1185">Reference proteome</keyword>
<organism evidence="3 4">
    <name type="scientific">Ichthyophthirius multifiliis</name>
    <name type="common">White spot disease agent</name>
    <name type="synonym">Ich</name>
    <dbReference type="NCBI Taxonomy" id="5932"/>
    <lineage>
        <taxon>Eukaryota</taxon>
        <taxon>Sar</taxon>
        <taxon>Alveolata</taxon>
        <taxon>Ciliophora</taxon>
        <taxon>Intramacronucleata</taxon>
        <taxon>Oligohymenophorea</taxon>
        <taxon>Hymenostomatida</taxon>
        <taxon>Ophryoglenina</taxon>
        <taxon>Ichthyophthirius</taxon>
    </lineage>
</organism>
<dbReference type="AlphaFoldDB" id="G0QND0"/>
<dbReference type="GO" id="GO:0043023">
    <property type="term" value="F:ribosomal large subunit binding"/>
    <property type="evidence" value="ECO:0007669"/>
    <property type="project" value="TreeGrafter"/>
</dbReference>
<dbReference type="GO" id="GO:0017148">
    <property type="term" value="P:negative regulation of translation"/>
    <property type="evidence" value="ECO:0007669"/>
    <property type="project" value="TreeGrafter"/>
</dbReference>
<dbReference type="GeneID" id="14909445"/>
<dbReference type="HAMAP" id="MF_01477">
    <property type="entry name" value="Iojap_RsfS"/>
    <property type="match status" value="1"/>
</dbReference>
<dbReference type="SUPFAM" id="SSF81301">
    <property type="entry name" value="Nucleotidyltransferase"/>
    <property type="match status" value="1"/>
</dbReference>
<dbReference type="GO" id="GO:0090071">
    <property type="term" value="P:negative regulation of ribosome biogenesis"/>
    <property type="evidence" value="ECO:0007669"/>
    <property type="project" value="TreeGrafter"/>
</dbReference>
<dbReference type="InterPro" id="IPR043519">
    <property type="entry name" value="NT_sf"/>
</dbReference>